<keyword evidence="2" id="KW-0808">Transferase</keyword>
<evidence type="ECO:0000256" key="7">
    <source>
        <dbReference type="PIRSR" id="PIRSR630616-2"/>
    </source>
</evidence>
<feature type="active site" description="Proton acceptor" evidence="6">
    <location>
        <position position="1089"/>
    </location>
</feature>
<dbReference type="InterPro" id="IPR011009">
    <property type="entry name" value="Kinase-like_dom_sf"/>
</dbReference>
<feature type="region of interest" description="Disordered" evidence="9">
    <location>
        <begin position="719"/>
        <end position="764"/>
    </location>
</feature>
<feature type="compositionally biased region" description="Low complexity" evidence="9">
    <location>
        <begin position="68"/>
        <end position="84"/>
    </location>
</feature>
<evidence type="ECO:0000313" key="12">
    <source>
        <dbReference type="Proteomes" id="UP000612055"/>
    </source>
</evidence>
<feature type="region of interest" description="Disordered" evidence="9">
    <location>
        <begin position="500"/>
        <end position="527"/>
    </location>
</feature>
<dbReference type="PROSITE" id="PS50011">
    <property type="entry name" value="PROTEIN_KINASE_DOM"/>
    <property type="match status" value="1"/>
</dbReference>
<feature type="region of interest" description="Disordered" evidence="9">
    <location>
        <begin position="1281"/>
        <end position="1316"/>
    </location>
</feature>
<dbReference type="PROSITE" id="PS00108">
    <property type="entry name" value="PROTEIN_KINASE_ST"/>
    <property type="match status" value="1"/>
</dbReference>
<dbReference type="SUPFAM" id="SSF56112">
    <property type="entry name" value="Protein kinase-like (PK-like)"/>
    <property type="match status" value="1"/>
</dbReference>
<dbReference type="Pfam" id="PF00069">
    <property type="entry name" value="Pkinase"/>
    <property type="match status" value="1"/>
</dbReference>
<feature type="cross-link" description="Glycyl lysine isopeptide (Lys-Gly) (interchain with G-Cter in SUMO2)" evidence="8">
    <location>
        <position position="1091"/>
    </location>
</feature>
<evidence type="ECO:0000256" key="6">
    <source>
        <dbReference type="PIRSR" id="PIRSR630616-1"/>
    </source>
</evidence>
<feature type="binding site" evidence="7">
    <location>
        <position position="994"/>
    </location>
    <ligand>
        <name>ATP</name>
        <dbReference type="ChEBI" id="CHEBI:30616"/>
    </ligand>
</feature>
<dbReference type="GO" id="GO:0005524">
    <property type="term" value="F:ATP binding"/>
    <property type="evidence" value="ECO:0007669"/>
    <property type="project" value="UniProtKB-KW"/>
</dbReference>
<dbReference type="EMBL" id="JAEHOE010000042">
    <property type="protein sequence ID" value="KAG2492832.1"/>
    <property type="molecule type" value="Genomic_DNA"/>
</dbReference>
<feature type="domain" description="Protein kinase" evidence="10">
    <location>
        <begin position="965"/>
        <end position="1229"/>
    </location>
</feature>
<keyword evidence="1" id="KW-0723">Serine/threonine-protein kinase</keyword>
<feature type="region of interest" description="Disordered" evidence="9">
    <location>
        <begin position="266"/>
        <end position="331"/>
    </location>
</feature>
<evidence type="ECO:0000256" key="9">
    <source>
        <dbReference type="SAM" id="MobiDB-lite"/>
    </source>
</evidence>
<dbReference type="FunFam" id="1.10.510.10:FF:000813">
    <property type="entry name" value="Aurora-like kinase"/>
    <property type="match status" value="1"/>
</dbReference>
<feature type="compositionally biased region" description="Low complexity" evidence="9">
    <location>
        <begin position="289"/>
        <end position="317"/>
    </location>
</feature>
<feature type="region of interest" description="Disordered" evidence="9">
    <location>
        <begin position="914"/>
        <end position="939"/>
    </location>
</feature>
<dbReference type="GO" id="GO:0004674">
    <property type="term" value="F:protein serine/threonine kinase activity"/>
    <property type="evidence" value="ECO:0007669"/>
    <property type="project" value="UniProtKB-KW"/>
</dbReference>
<feature type="region of interest" description="Disordered" evidence="9">
    <location>
        <begin position="22"/>
        <end position="116"/>
    </location>
</feature>
<feature type="compositionally biased region" description="Low complexity" evidence="9">
    <location>
        <begin position="354"/>
        <end position="375"/>
    </location>
</feature>
<accession>A0A835Y069</accession>
<feature type="compositionally biased region" description="Gly residues" evidence="9">
    <location>
        <begin position="602"/>
        <end position="613"/>
    </location>
</feature>
<feature type="compositionally biased region" description="Low complexity" evidence="9">
    <location>
        <begin position="638"/>
        <end position="670"/>
    </location>
</feature>
<dbReference type="InterPro" id="IPR000719">
    <property type="entry name" value="Prot_kinase_dom"/>
</dbReference>
<feature type="binding site" evidence="7">
    <location>
        <begin position="1042"/>
        <end position="1044"/>
    </location>
    <ligand>
        <name>ATP</name>
        <dbReference type="ChEBI" id="CHEBI:30616"/>
    </ligand>
</feature>
<evidence type="ECO:0000256" key="1">
    <source>
        <dbReference type="ARBA" id="ARBA00022527"/>
    </source>
</evidence>
<keyword evidence="5 7" id="KW-0067">ATP-binding</keyword>
<evidence type="ECO:0000313" key="11">
    <source>
        <dbReference type="EMBL" id="KAG2492832.1"/>
    </source>
</evidence>
<sequence>MPSAKKEDGGTVKTLLSQFLSKLGKKKKAKPVQGATPAPGAVSAPGKDAPTQRVQAAPEGQRAVVQTAPSDAALPSAAAVVASPKETVPAVKSMPTSPSQPSSAQPPRLSVPSDNTGQLDLASGAFPHDKLLAALESVHTTHEHQHLSARLSHTPDLASVLFAQRTNTQSNTGMALPARMADGHFASAVASGEPQGQAAIRSAATGEAPYVPFTATATASAAAVGINSAAYNTTHDSGTMHSGTQNLQEMLYADYDTLERLGLRTNGQGGVTNSAGRLMGGQAAGVGSGASQPQQPGPRTTPQLADIPLPAAGGAAARDPRTAPLSASGNVQTSALSAPLAQFSAAAPPPQPPSRGAGAAAAAAATAAAEPRQPVALPPGTFAAPPPLGISGPQAQSTPDVQAALTGAAARATPEHSTSALASSVPSTGQAQAGSGAQGLPGSVAMPDTGRLLPLSLAKPTVTPVDAGSVRPASPASATAAAAAAAGTPAAAAAAVAAPGGASASTAPPAKPAAAAPPAAPSASWIHGVHGDQPVPLSRPMKLTTACLGAHTTLCDSAADQSFHRALQRKMQMVYKWLQASDLTVPPDPRLEILPPPAAAGHGEGGPEAAEGGGAERWREHADAATAGPAGPAGGGETSTPPARPVAPASRPAPVDPTAAAAGAGPSAPAGPSPRREAPSAESAGQGQGPAHGQAAAAPSGPTPLTAASIAALEAATAKAGPNHLTHQLSGARQGQGQGMAAAPGVSRALRPDGADGAGGAGPSGAAAAGVLTAPGGGGAGEVRAAGEPGPTGAVGETISLSHGGEYGTGTAAAAAAAAGGGGGSRGAAHMAQGAYKALQGGADLGGATPDAPLQHSLSDLYASGQASLGTTLPPRVLATNDEAFAGAAAAAAAAAAAGGGAADPHAVRSLVLQGVPRPDGGQPSAPRHGSGGPPARTKTIAVASHCPPELQPQPATASWTIEDFALLKKLYEGSLSVVCQAQHKRSGRHVALKIYKRSRLHEMERFQLAREICLHIRIVHPYVVGLFAAWKDSKYVYLALEWAPQGNMFDFLVARGGRLSEEEAARVVLRPLLAALAFLHQQHFIHRDVKLENLLLDASCNLKLADFGLAIDQKFEQANTRLGTFGYFAPEVLDCPLKKGPFDLKDTSVPGYDCRVDVWGAGVVGYEVLTGRAPFSASSPAKIIQAIRTRVLEFPGISEEGKDFLRSALTRDPAARPSARQLLSHPWIVRHCGAAAAHPPAGTVAVAATSVPMAGPGLGGEADLNGAHVGLGAALGPTTGPSGEAAAGGVGTGAGAAVPEGGEAEAGRSGAGAQV</sequence>
<dbReference type="PANTHER" id="PTHR24350">
    <property type="entry name" value="SERINE/THREONINE-PROTEIN KINASE IAL-RELATED"/>
    <property type="match status" value="1"/>
</dbReference>
<evidence type="ECO:0000256" key="2">
    <source>
        <dbReference type="ARBA" id="ARBA00022679"/>
    </source>
</evidence>
<dbReference type="InterPro" id="IPR008271">
    <property type="entry name" value="Ser/Thr_kinase_AS"/>
</dbReference>
<feature type="binding site" evidence="7">
    <location>
        <position position="1107"/>
    </location>
    <ligand>
        <name>ATP</name>
        <dbReference type="ChEBI" id="CHEBI:30616"/>
    </ligand>
</feature>
<dbReference type="OrthoDB" id="377346at2759"/>
<proteinExistence type="predicted"/>
<feature type="compositionally biased region" description="Low complexity" evidence="9">
    <location>
        <begin position="1296"/>
        <end position="1316"/>
    </location>
</feature>
<feature type="compositionally biased region" description="Low complexity" evidence="9">
    <location>
        <begin position="403"/>
        <end position="412"/>
    </location>
</feature>
<feature type="region of interest" description="Disordered" evidence="9">
    <location>
        <begin position="588"/>
        <end position="703"/>
    </location>
</feature>
<evidence type="ECO:0000256" key="8">
    <source>
        <dbReference type="PIRSR" id="PIRSR630616-3"/>
    </source>
</evidence>
<reference evidence="11" key="1">
    <citation type="journal article" date="2020" name="bioRxiv">
        <title>Comparative genomics of Chlamydomonas.</title>
        <authorList>
            <person name="Craig R.J."/>
            <person name="Hasan A.R."/>
            <person name="Ness R.W."/>
            <person name="Keightley P.D."/>
        </authorList>
    </citation>
    <scope>NUCLEOTIDE SEQUENCE</scope>
    <source>
        <strain evidence="11">CCAP 11/70</strain>
    </source>
</reference>
<evidence type="ECO:0000256" key="3">
    <source>
        <dbReference type="ARBA" id="ARBA00022741"/>
    </source>
</evidence>
<dbReference type="Gene3D" id="1.10.510.10">
    <property type="entry name" value="Transferase(Phosphotransferase) domain 1"/>
    <property type="match status" value="1"/>
</dbReference>
<feature type="compositionally biased region" description="Low complexity" evidence="9">
    <location>
        <begin position="93"/>
        <end position="107"/>
    </location>
</feature>
<feature type="binding site" evidence="7">
    <location>
        <begin position="1093"/>
        <end position="1094"/>
    </location>
    <ligand>
        <name>ATP</name>
        <dbReference type="ChEBI" id="CHEBI:30616"/>
    </ligand>
</feature>
<keyword evidence="4" id="KW-0418">Kinase</keyword>
<feature type="region of interest" description="Disordered" evidence="9">
    <location>
        <begin position="344"/>
        <end position="447"/>
    </location>
</feature>
<dbReference type="Proteomes" id="UP000612055">
    <property type="component" value="Unassembled WGS sequence"/>
</dbReference>
<feature type="compositionally biased region" description="Low complexity" evidence="9">
    <location>
        <begin position="680"/>
        <end position="700"/>
    </location>
</feature>
<organism evidence="11 12">
    <name type="scientific">Edaphochlamys debaryana</name>
    <dbReference type="NCBI Taxonomy" id="47281"/>
    <lineage>
        <taxon>Eukaryota</taxon>
        <taxon>Viridiplantae</taxon>
        <taxon>Chlorophyta</taxon>
        <taxon>core chlorophytes</taxon>
        <taxon>Chlorophyceae</taxon>
        <taxon>CS clade</taxon>
        <taxon>Chlamydomonadales</taxon>
        <taxon>Chlamydomonadales incertae sedis</taxon>
        <taxon>Edaphochlamys</taxon>
    </lineage>
</organism>
<keyword evidence="3 7" id="KW-0547">Nucleotide-binding</keyword>
<comment type="caution">
    <text evidence="11">The sequence shown here is derived from an EMBL/GenBank/DDBJ whole genome shotgun (WGS) entry which is preliminary data.</text>
</comment>
<keyword evidence="12" id="KW-1185">Reference proteome</keyword>
<feature type="compositionally biased region" description="Polar residues" evidence="9">
    <location>
        <begin position="415"/>
        <end position="426"/>
    </location>
</feature>
<feature type="region of interest" description="Disordered" evidence="9">
    <location>
        <begin position="779"/>
        <end position="801"/>
    </location>
</feature>
<evidence type="ECO:0000256" key="4">
    <source>
        <dbReference type="ARBA" id="ARBA00022777"/>
    </source>
</evidence>
<feature type="compositionally biased region" description="Low complexity" evidence="9">
    <location>
        <begin position="500"/>
        <end position="524"/>
    </location>
</feature>
<feature type="compositionally biased region" description="Low complexity" evidence="9">
    <location>
        <begin position="731"/>
        <end position="743"/>
    </location>
</feature>
<gene>
    <name evidence="11" type="ORF">HYH03_008987</name>
</gene>
<feature type="compositionally biased region" description="Low complexity" evidence="9">
    <location>
        <begin position="427"/>
        <end position="443"/>
    </location>
</feature>
<dbReference type="InterPro" id="IPR030616">
    <property type="entry name" value="Aur-like"/>
</dbReference>
<feature type="compositionally biased region" description="Gly residues" evidence="9">
    <location>
        <begin position="278"/>
        <end position="288"/>
    </location>
</feature>
<protein>
    <recommendedName>
        <fullName evidence="10">Protein kinase domain-containing protein</fullName>
    </recommendedName>
</protein>
<evidence type="ECO:0000259" key="10">
    <source>
        <dbReference type="PROSITE" id="PS50011"/>
    </source>
</evidence>
<dbReference type="SMART" id="SM00220">
    <property type="entry name" value="S_TKc"/>
    <property type="match status" value="1"/>
</dbReference>
<evidence type="ECO:0000256" key="5">
    <source>
        <dbReference type="ARBA" id="ARBA00022840"/>
    </source>
</evidence>
<name>A0A835Y069_9CHLO</name>
<feature type="compositionally biased region" description="Basic and acidic residues" evidence="9">
    <location>
        <begin position="614"/>
        <end position="623"/>
    </location>
</feature>